<dbReference type="GO" id="GO:0016788">
    <property type="term" value="F:hydrolase activity, acting on ester bonds"/>
    <property type="evidence" value="ECO:0007669"/>
    <property type="project" value="UniProtKB-ARBA"/>
</dbReference>
<dbReference type="Proteomes" id="UP000244527">
    <property type="component" value="Chromosome"/>
</dbReference>
<organism evidence="3 4">
    <name type="scientific">Flavobacterium faecale</name>
    <dbReference type="NCBI Taxonomy" id="1355330"/>
    <lineage>
        <taxon>Bacteria</taxon>
        <taxon>Pseudomonadati</taxon>
        <taxon>Bacteroidota</taxon>
        <taxon>Flavobacteriia</taxon>
        <taxon>Flavobacteriales</taxon>
        <taxon>Flavobacteriaceae</taxon>
        <taxon>Flavobacterium</taxon>
    </lineage>
</organism>
<name>A0A2S1LIB7_9FLAO</name>
<dbReference type="CDD" id="cd01832">
    <property type="entry name" value="SGNH_hydrolase_like_1"/>
    <property type="match status" value="1"/>
</dbReference>
<evidence type="ECO:0000313" key="4">
    <source>
        <dbReference type="Proteomes" id="UP000244527"/>
    </source>
</evidence>
<keyword evidence="4" id="KW-1185">Reference proteome</keyword>
<proteinExistence type="predicted"/>
<dbReference type="InterPro" id="IPR013830">
    <property type="entry name" value="SGNH_hydro"/>
</dbReference>
<dbReference type="InterPro" id="IPR036514">
    <property type="entry name" value="SGNH_hydro_sf"/>
</dbReference>
<protein>
    <submittedName>
        <fullName evidence="3">Lysophospholipase</fullName>
    </submittedName>
</protein>
<feature type="domain" description="SGNH hydrolase-type esterase" evidence="2">
    <location>
        <begin position="46"/>
        <end position="225"/>
    </location>
</feature>
<evidence type="ECO:0000259" key="2">
    <source>
        <dbReference type="Pfam" id="PF13472"/>
    </source>
</evidence>
<dbReference type="RefSeq" id="WP_108742435.1">
    <property type="nucleotide sequence ID" value="NZ_CP020918.1"/>
</dbReference>
<dbReference type="PROSITE" id="PS51257">
    <property type="entry name" value="PROKAR_LIPOPROTEIN"/>
    <property type="match status" value="1"/>
</dbReference>
<reference evidence="3 4" key="1">
    <citation type="submission" date="2017-04" db="EMBL/GenBank/DDBJ databases">
        <title>Compelte genome sequence of WV33.</title>
        <authorList>
            <person name="Lee P.C."/>
        </authorList>
    </citation>
    <scope>NUCLEOTIDE SEQUENCE [LARGE SCALE GENOMIC DNA]</scope>
    <source>
        <strain evidence="3 4">WV33</strain>
    </source>
</reference>
<sequence length="243" mass="26905">MQKTFTCIVTLLLSLALLSCSAEGKKIKNTPQQTSTSSGSQINYLALGDSYTIGQSVCTTCSFPEQLKERLATSSKYKNIKLDIIARTGWTSTNLNAAIQVAKPTPTYDIVTVLIGVNNQFQRVDFSVYEKEFASLVQQSIIFAKGNKNKVIVLSIPDYAYSPYGQSSSDPAKISFELDRYNAYAKTYCEKEGITFINITDITRQGLQNPKLISEDGLHPSSLAYSLFTDQLYPLVISKLDQN</sequence>
<dbReference type="EMBL" id="CP020918">
    <property type="protein sequence ID" value="AWG23540.1"/>
    <property type="molecule type" value="Genomic_DNA"/>
</dbReference>
<keyword evidence="1" id="KW-0732">Signal</keyword>
<dbReference type="Pfam" id="PF13472">
    <property type="entry name" value="Lipase_GDSL_2"/>
    <property type="match status" value="1"/>
</dbReference>
<dbReference type="AlphaFoldDB" id="A0A2S1LIB7"/>
<dbReference type="Gene3D" id="3.40.50.1110">
    <property type="entry name" value="SGNH hydrolase"/>
    <property type="match status" value="1"/>
</dbReference>
<gene>
    <name evidence="3" type="ORF">FFWV33_02690</name>
</gene>
<evidence type="ECO:0000256" key="1">
    <source>
        <dbReference type="SAM" id="SignalP"/>
    </source>
</evidence>
<feature type="signal peptide" evidence="1">
    <location>
        <begin position="1"/>
        <end position="22"/>
    </location>
</feature>
<dbReference type="SUPFAM" id="SSF52266">
    <property type="entry name" value="SGNH hydrolase"/>
    <property type="match status" value="1"/>
</dbReference>
<dbReference type="OrthoDB" id="158267at2"/>
<accession>A0A2S1LIB7</accession>
<dbReference type="KEGG" id="ffa:FFWV33_02690"/>
<evidence type="ECO:0000313" key="3">
    <source>
        <dbReference type="EMBL" id="AWG23540.1"/>
    </source>
</evidence>
<feature type="chain" id="PRO_5015670478" evidence="1">
    <location>
        <begin position="23"/>
        <end position="243"/>
    </location>
</feature>